<evidence type="ECO:0000256" key="6">
    <source>
        <dbReference type="PROSITE-ProRule" id="PRU10141"/>
    </source>
</evidence>
<accession>A0AAD5Q7R3</accession>
<dbReference type="Pfam" id="PF07714">
    <property type="entry name" value="PK_Tyr_Ser-Thr"/>
    <property type="match status" value="1"/>
</dbReference>
<evidence type="ECO:0000256" key="1">
    <source>
        <dbReference type="ARBA" id="ARBA00022527"/>
    </source>
</evidence>
<dbReference type="InterPro" id="IPR017441">
    <property type="entry name" value="Protein_kinase_ATP_BS"/>
</dbReference>
<feature type="binding site" evidence="5">
    <location>
        <position position="170"/>
    </location>
    <ligand>
        <name>Mg(2+)</name>
        <dbReference type="ChEBI" id="CHEBI:18420"/>
    </ligand>
</feature>
<dbReference type="InterPro" id="IPR011009">
    <property type="entry name" value="Kinase-like_dom_sf"/>
</dbReference>
<dbReference type="PANTHER" id="PTHR44329:SF214">
    <property type="entry name" value="PROTEIN KINASE DOMAIN-CONTAINING PROTEIN"/>
    <property type="match status" value="1"/>
</dbReference>
<feature type="binding site" evidence="5">
    <location>
        <position position="157"/>
    </location>
    <ligand>
        <name>Mg(2+)</name>
        <dbReference type="ChEBI" id="CHEBI:18420"/>
    </ligand>
</feature>
<dbReference type="InterPro" id="IPR008271">
    <property type="entry name" value="Ser/Thr_kinase_AS"/>
</dbReference>
<evidence type="ECO:0000256" key="2">
    <source>
        <dbReference type="ARBA" id="ARBA00022741"/>
    </source>
</evidence>
<name>A0AAD5Q7R3_PYTIN</name>
<reference evidence="10" key="1">
    <citation type="submission" date="2021-12" db="EMBL/GenBank/DDBJ databases">
        <title>Prjna785345.</title>
        <authorList>
            <person name="Rujirawat T."/>
            <person name="Krajaejun T."/>
        </authorList>
    </citation>
    <scope>NUCLEOTIDE SEQUENCE</scope>
    <source>
        <strain evidence="10">Pi057C3</strain>
    </source>
</reference>
<evidence type="ECO:0000259" key="9">
    <source>
        <dbReference type="PROSITE" id="PS50011"/>
    </source>
</evidence>
<dbReference type="InterPro" id="IPR001245">
    <property type="entry name" value="Ser-Thr/Tyr_kinase_cat_dom"/>
</dbReference>
<evidence type="ECO:0000313" key="10">
    <source>
        <dbReference type="EMBL" id="KAJ0399063.1"/>
    </source>
</evidence>
<dbReference type="GO" id="GO:0046872">
    <property type="term" value="F:metal ion binding"/>
    <property type="evidence" value="ECO:0007669"/>
    <property type="project" value="UniProtKB-KW"/>
</dbReference>
<keyword evidence="5" id="KW-0460">Magnesium</keyword>
<feature type="active site" description="Proton acceptor" evidence="4">
    <location>
        <position position="152"/>
    </location>
</feature>
<evidence type="ECO:0000256" key="4">
    <source>
        <dbReference type="PIRSR" id="PIRSR000615-1"/>
    </source>
</evidence>
<feature type="domain" description="Protein kinase" evidence="9">
    <location>
        <begin position="26"/>
        <end position="300"/>
    </location>
</feature>
<keyword evidence="1 7" id="KW-0723">Serine/threonine-protein kinase</keyword>
<dbReference type="AlphaFoldDB" id="A0AAD5Q7R3"/>
<dbReference type="GO" id="GO:0004674">
    <property type="term" value="F:protein serine/threonine kinase activity"/>
    <property type="evidence" value="ECO:0007669"/>
    <property type="project" value="UniProtKB-KW"/>
</dbReference>
<feature type="binding site" evidence="6">
    <location>
        <position position="53"/>
    </location>
    <ligand>
        <name>ATP</name>
        <dbReference type="ChEBI" id="CHEBI:30616"/>
    </ligand>
</feature>
<dbReference type="InterPro" id="IPR051681">
    <property type="entry name" value="Ser/Thr_Kinases-Pseudokinases"/>
</dbReference>
<protein>
    <recommendedName>
        <fullName evidence="9">Protein kinase domain-containing protein</fullName>
    </recommendedName>
</protein>
<keyword evidence="1 7" id="KW-0808">Transferase</keyword>
<dbReference type="PANTHER" id="PTHR44329">
    <property type="entry name" value="SERINE/THREONINE-PROTEIN KINASE TNNI3K-RELATED"/>
    <property type="match status" value="1"/>
</dbReference>
<evidence type="ECO:0000256" key="8">
    <source>
        <dbReference type="SAM" id="MobiDB-lite"/>
    </source>
</evidence>
<dbReference type="Gene3D" id="1.10.510.10">
    <property type="entry name" value="Transferase(Phosphotransferase) domain 1"/>
    <property type="match status" value="1"/>
</dbReference>
<keyword evidence="3 6" id="KW-0067">ATP-binding</keyword>
<organism evidence="10 11">
    <name type="scientific">Pythium insidiosum</name>
    <name type="common">Pythiosis disease agent</name>
    <dbReference type="NCBI Taxonomy" id="114742"/>
    <lineage>
        <taxon>Eukaryota</taxon>
        <taxon>Sar</taxon>
        <taxon>Stramenopiles</taxon>
        <taxon>Oomycota</taxon>
        <taxon>Peronosporomycetes</taxon>
        <taxon>Pythiales</taxon>
        <taxon>Pythiaceae</taxon>
        <taxon>Pythium</taxon>
    </lineage>
</organism>
<keyword evidence="2 6" id="KW-0547">Nucleotide-binding</keyword>
<evidence type="ECO:0000256" key="7">
    <source>
        <dbReference type="RuleBase" id="RU000304"/>
    </source>
</evidence>
<dbReference type="SMART" id="SM00220">
    <property type="entry name" value="S_TKc"/>
    <property type="match status" value="1"/>
</dbReference>
<evidence type="ECO:0000256" key="3">
    <source>
        <dbReference type="ARBA" id="ARBA00022840"/>
    </source>
</evidence>
<dbReference type="PROSITE" id="PS00107">
    <property type="entry name" value="PROTEIN_KINASE_ATP"/>
    <property type="match status" value="1"/>
</dbReference>
<dbReference type="PROSITE" id="PS00108">
    <property type="entry name" value="PROTEIN_KINASE_ST"/>
    <property type="match status" value="1"/>
</dbReference>
<keyword evidence="11" id="KW-1185">Reference proteome</keyword>
<keyword evidence="1 7" id="KW-0418">Kinase</keyword>
<dbReference type="GO" id="GO:0005524">
    <property type="term" value="F:ATP binding"/>
    <property type="evidence" value="ECO:0007669"/>
    <property type="project" value="UniProtKB-UniRule"/>
</dbReference>
<dbReference type="Gene3D" id="3.30.200.20">
    <property type="entry name" value="Phosphorylase Kinase, domain 1"/>
    <property type="match status" value="1"/>
</dbReference>
<dbReference type="InterPro" id="IPR000719">
    <property type="entry name" value="Prot_kinase_dom"/>
</dbReference>
<feature type="region of interest" description="Disordered" evidence="8">
    <location>
        <begin position="322"/>
        <end position="376"/>
    </location>
</feature>
<evidence type="ECO:0000256" key="5">
    <source>
        <dbReference type="PIRSR" id="PIRSR000615-3"/>
    </source>
</evidence>
<dbReference type="PROSITE" id="PS50011">
    <property type="entry name" value="PROTEIN_KINASE_DOM"/>
    <property type="match status" value="1"/>
</dbReference>
<sequence>MSANQRGPENADAAALCLFAIDPSAIKIGKEIGKGAFSVVYSGEFNKKRVAVKCQPKDEHGGIPPFVLKEVQILQRLHHPNVLEFIGAADNRKTRQILILSEHSHHGDLDQLLRNIRKGATPHLGWTKLVQVALDVARGIAFLHEQRFIHRDIKSSNILLDEQFCAKLCDFGFATETTAWDETGDANELGITSKRRKSYCGTDAFMAPEMFLDEDYNENVDVFSFGVVLMEMICCRVANKDGFVMRLPQHKFRVVLSEFQDAMPASCPAAFARIAEQCVAFEPTERPTSADIVRNLEGVLALGDLDSAGPVVLRSFTPTVESCVDNEPQIDEDDDDDDEEEDDDDEDDGSDAGAGLDEDFIREVRTMGYPTGGTRS</sequence>
<keyword evidence="5" id="KW-0479">Metal-binding</keyword>
<proteinExistence type="inferred from homology"/>
<dbReference type="EMBL" id="JAKCXM010000195">
    <property type="protein sequence ID" value="KAJ0399063.1"/>
    <property type="molecule type" value="Genomic_DNA"/>
</dbReference>
<feature type="compositionally biased region" description="Acidic residues" evidence="8">
    <location>
        <begin position="328"/>
        <end position="358"/>
    </location>
</feature>
<evidence type="ECO:0000313" key="11">
    <source>
        <dbReference type="Proteomes" id="UP001209570"/>
    </source>
</evidence>
<dbReference type="Proteomes" id="UP001209570">
    <property type="component" value="Unassembled WGS sequence"/>
</dbReference>
<gene>
    <name evidence="10" type="ORF">P43SY_008683</name>
</gene>
<comment type="caution">
    <text evidence="10">The sequence shown here is derived from an EMBL/GenBank/DDBJ whole genome shotgun (WGS) entry which is preliminary data.</text>
</comment>
<dbReference type="SUPFAM" id="SSF56112">
    <property type="entry name" value="Protein kinase-like (PK-like)"/>
    <property type="match status" value="1"/>
</dbReference>
<comment type="similarity">
    <text evidence="7">Belongs to the protein kinase superfamily.</text>
</comment>